<gene>
    <name evidence="8" type="ORF">BJ970_006649</name>
</gene>
<evidence type="ECO:0000259" key="6">
    <source>
        <dbReference type="Pfam" id="PF08386"/>
    </source>
</evidence>
<dbReference type="EMBL" id="JACHIW010000002">
    <property type="protein sequence ID" value="MBB5159050.1"/>
    <property type="molecule type" value="Genomic_DNA"/>
</dbReference>
<feature type="compositionally biased region" description="Basic and acidic residues" evidence="3">
    <location>
        <begin position="352"/>
        <end position="378"/>
    </location>
</feature>
<name>A0A840QGG5_9PSEU</name>
<keyword evidence="9" id="KW-1185">Reference proteome</keyword>
<feature type="domain" description="Peptidase S33 tripeptidyl aminopeptidase-like C-terminal" evidence="6">
    <location>
        <begin position="1225"/>
        <end position="1318"/>
    </location>
</feature>
<evidence type="ECO:0000256" key="1">
    <source>
        <dbReference type="ARBA" id="ARBA00010088"/>
    </source>
</evidence>
<feature type="domain" description="AB hydrolase-1" evidence="5">
    <location>
        <begin position="922"/>
        <end position="1115"/>
    </location>
</feature>
<protein>
    <submittedName>
        <fullName evidence="8">Pimeloyl-ACP methyl ester carboxylesterase</fullName>
    </submittedName>
</protein>
<dbReference type="PANTHER" id="PTHR43248">
    <property type="entry name" value="2-SUCCINYL-6-HYDROXY-2,4-CYCLOHEXADIENE-1-CARBOXYLATE SYNTHASE"/>
    <property type="match status" value="1"/>
</dbReference>
<evidence type="ECO:0000256" key="2">
    <source>
        <dbReference type="ARBA" id="ARBA00022801"/>
    </source>
</evidence>
<dbReference type="InterPro" id="IPR029058">
    <property type="entry name" value="AB_hydrolase_fold"/>
</dbReference>
<reference evidence="8 9" key="1">
    <citation type="submission" date="2020-08" db="EMBL/GenBank/DDBJ databases">
        <title>Sequencing the genomes of 1000 actinobacteria strains.</title>
        <authorList>
            <person name="Klenk H.-P."/>
        </authorList>
    </citation>
    <scope>NUCLEOTIDE SEQUENCE [LARGE SCALE GENOMIC DNA]</scope>
    <source>
        <strain evidence="8 9">DSM 45584</strain>
    </source>
</reference>
<feature type="domain" description="Outer membrane channel protein CpnT-like N-terminal" evidence="7">
    <location>
        <begin position="4"/>
        <end position="142"/>
    </location>
</feature>
<dbReference type="InterPro" id="IPR013595">
    <property type="entry name" value="Pept_S33_TAP-like_C"/>
</dbReference>
<evidence type="ECO:0000259" key="7">
    <source>
        <dbReference type="Pfam" id="PF25547"/>
    </source>
</evidence>
<dbReference type="InterPro" id="IPR051601">
    <property type="entry name" value="Serine_prot/Carboxylest_S33"/>
</dbReference>
<dbReference type="SUPFAM" id="SSF53474">
    <property type="entry name" value="alpha/beta-Hydrolases"/>
    <property type="match status" value="1"/>
</dbReference>
<evidence type="ECO:0000313" key="9">
    <source>
        <dbReference type="Proteomes" id="UP000584374"/>
    </source>
</evidence>
<dbReference type="Pfam" id="PF08386">
    <property type="entry name" value="Abhydrolase_4"/>
    <property type="match status" value="1"/>
</dbReference>
<proteinExistence type="inferred from homology"/>
<keyword evidence="4" id="KW-1133">Transmembrane helix</keyword>
<comment type="caution">
    <text evidence="8">The sequence shown here is derived from an EMBL/GenBank/DDBJ whole genome shotgun (WGS) entry which is preliminary data.</text>
</comment>
<evidence type="ECO:0000259" key="5">
    <source>
        <dbReference type="Pfam" id="PF00561"/>
    </source>
</evidence>
<dbReference type="Gene3D" id="3.40.50.1820">
    <property type="entry name" value="alpha/beta hydrolase"/>
    <property type="match status" value="1"/>
</dbReference>
<keyword evidence="4" id="KW-0472">Membrane</keyword>
<dbReference type="InterPro" id="IPR057746">
    <property type="entry name" value="CpnT-like_N"/>
</dbReference>
<keyword evidence="4" id="KW-0812">Transmembrane</keyword>
<evidence type="ECO:0000256" key="3">
    <source>
        <dbReference type="SAM" id="MobiDB-lite"/>
    </source>
</evidence>
<dbReference type="Proteomes" id="UP000584374">
    <property type="component" value="Unassembled WGS sequence"/>
</dbReference>
<dbReference type="PANTHER" id="PTHR43248:SF25">
    <property type="entry name" value="AB HYDROLASE-1 DOMAIN-CONTAINING PROTEIN-RELATED"/>
    <property type="match status" value="1"/>
</dbReference>
<organism evidence="8 9">
    <name type="scientific">Saccharopolyspora phatthalungensis</name>
    <dbReference type="NCBI Taxonomy" id="664693"/>
    <lineage>
        <taxon>Bacteria</taxon>
        <taxon>Bacillati</taxon>
        <taxon>Actinomycetota</taxon>
        <taxon>Actinomycetes</taxon>
        <taxon>Pseudonocardiales</taxon>
        <taxon>Pseudonocardiaceae</taxon>
        <taxon>Saccharopolyspora</taxon>
    </lineage>
</organism>
<feature type="transmembrane region" description="Helical" evidence="4">
    <location>
        <begin position="112"/>
        <end position="139"/>
    </location>
</feature>
<dbReference type="Pfam" id="PF00561">
    <property type="entry name" value="Abhydrolase_1"/>
    <property type="match status" value="1"/>
</dbReference>
<dbReference type="Pfam" id="PF25547">
    <property type="entry name" value="WXG100_2"/>
    <property type="match status" value="1"/>
</dbReference>
<evidence type="ECO:0000313" key="8">
    <source>
        <dbReference type="EMBL" id="MBB5159050.1"/>
    </source>
</evidence>
<comment type="similarity">
    <text evidence="1">Belongs to the peptidase S33 family.</text>
</comment>
<dbReference type="InterPro" id="IPR000073">
    <property type="entry name" value="AB_hydrolase_1"/>
</dbReference>
<evidence type="ECO:0000256" key="4">
    <source>
        <dbReference type="SAM" id="Phobius"/>
    </source>
</evidence>
<dbReference type="GO" id="GO:0016787">
    <property type="term" value="F:hydrolase activity"/>
    <property type="evidence" value="ECO:0007669"/>
    <property type="project" value="UniProtKB-KW"/>
</dbReference>
<feature type="transmembrane region" description="Helical" evidence="4">
    <location>
        <begin position="194"/>
        <end position="215"/>
    </location>
</feature>
<accession>A0A840QGG5</accession>
<feature type="transmembrane region" description="Helical" evidence="4">
    <location>
        <begin position="151"/>
        <end position="173"/>
    </location>
</feature>
<keyword evidence="2" id="KW-0378">Hydrolase</keyword>
<feature type="region of interest" description="Disordered" evidence="3">
    <location>
        <begin position="1325"/>
        <end position="1344"/>
    </location>
</feature>
<feature type="compositionally biased region" description="Low complexity" evidence="3">
    <location>
        <begin position="1330"/>
        <end position="1344"/>
    </location>
</feature>
<feature type="region of interest" description="Disordered" evidence="3">
    <location>
        <begin position="352"/>
        <end position="390"/>
    </location>
</feature>
<sequence>MSVMVPEEVRRLFQVLTGEDMTDADEDALFAVAGRLESGAVAVEVLGPVVGEVVGRVRGGFSGKAADRFAERLAGFGPVLESGGVGLRELAGFVRNLALQVQYLKFVTVGGLLLLLAEVVWAVSMAGVTGGASMAWLAARFVVMRFLLSRWWGQLFVRLAVAQVVGVGLQLVVEVGAQGAQFALGTRKKWDGQLTGMAVGVGSFSALLAVPLSALGNVVANAITKVLVRGLGDEIDAEVLAAAAKHAVGEHADQYPLSSMARFADVVSKSLDDFTGMSVRAMWAARFGHGLGESVEEGLTEMFGEAGYGALSGQGAQWNPFSFTAGLSEAVVSGVGNLMGLALRGQLIPAGRARDAANETETSDSHDAGTDTSEESKADFGSQPSERPTFVATFSEKPGSLTEMSKAHSWVPLPGSEKADADSALAPGGPLAPILLPAGPVTENAPPGGVTAPGALRRQDRPGTPPPLYSPHPGDGLFRNDATGSEDPTGRHGTRADSPPSAYGQTAGVDQADANSSGVDSTSAAVVGVRAVEPVAGEPSASVSLSVQGARERAEYAGWTRSPDHAAAAPQGARPLLVLGHNEMVVSGDALAEVQGVGADVLARVDPGRGPAWMLYGADGSRPRLVDPPAELAGRPRPEPLLFAGPGDSGGLMDRAARLAPVLPDIQVVGVHVTARGSAVLADGRRVGPEDFVAEVRRDRRFVPGLKVALLGCGAYRRPGPGVLSFAERFARALRGSAWVADTDVVQTVDGGVHATEVSVASDGRLLPRFVDGVGTGRWSLLGSEGELLGSSGPELRAAVSYVVPSRYPDGARIEAVVRWPGQGERESVDELVPAQRSAPGTFVSRRLLFATASAALVLFSLTRGQSALSQPARLAWEPCGDGQGEFGTVEVPIDWDDPDGAKTQIAIGRLRATEPQNRIGVLFVAPGGPGGSGIDSYILGAGPLQGGELRKRFDIVSWDQRGVKRSNEVQCSGDLLAQAPREFPSNEREYRDLLAYNAKLGEDCRNITGPVFDFVDTTSAVRDLDAIRAALGEERLSFYGASYGTQVGQQYAELFPDRIRAMTIDSNMDHSMRSGGRYIETASEDLEGSFNTFADWCERTVACSLYGEDVRAVWDGVYAQAEAGTLRDPATGAALSVGSLLRELMIAMYRPEVVWFGLANRLKALSRGGPAVTAVAAGAEPVQNSYQGIWCDDWSWTVRDFAELRSYRDKAEQVAPHTKLSPFWADVTSCLGWPVEAGNPQHELSIKGAPTILIVKARYDVATPSAWNLAVAGQIDNSVLLYHDGIGHGQYYRSLCVREKVDRYLITLETPDPNTHCEAVYPTQPPPATTAMSTSPPARPALG</sequence>
<feature type="region of interest" description="Disordered" evidence="3">
    <location>
        <begin position="436"/>
        <end position="520"/>
    </location>
</feature>